<dbReference type="AlphaFoldDB" id="A0A6M3XWV0"/>
<proteinExistence type="predicted"/>
<sequence length="71" mass="8575">MNKQLEKLDELLASASKRSDEISNEVEKNFHINRDNMEFYKYQRRMNDEEYNLYIKQADNLCLNLQNKTGQ</sequence>
<name>A0A6M3XWV0_9ZZZZ</name>
<dbReference type="EMBL" id="MT145003">
    <property type="protein sequence ID" value="QJI02455.1"/>
    <property type="molecule type" value="Genomic_DNA"/>
</dbReference>
<reference evidence="1" key="1">
    <citation type="submission" date="2020-03" db="EMBL/GenBank/DDBJ databases">
        <title>The deep terrestrial virosphere.</title>
        <authorList>
            <person name="Holmfeldt K."/>
            <person name="Nilsson E."/>
            <person name="Simone D."/>
            <person name="Lopez-Fernandez M."/>
            <person name="Wu X."/>
            <person name="de Brujin I."/>
            <person name="Lundin D."/>
            <person name="Andersson A."/>
            <person name="Bertilsson S."/>
            <person name="Dopson M."/>
        </authorList>
    </citation>
    <scope>NUCLEOTIDE SEQUENCE</scope>
    <source>
        <strain evidence="1">TM448B03259</strain>
    </source>
</reference>
<organism evidence="1">
    <name type="scientific">viral metagenome</name>
    <dbReference type="NCBI Taxonomy" id="1070528"/>
    <lineage>
        <taxon>unclassified sequences</taxon>
        <taxon>metagenomes</taxon>
        <taxon>organismal metagenomes</taxon>
    </lineage>
</organism>
<gene>
    <name evidence="1" type="ORF">TM448B03259_0009</name>
</gene>
<protein>
    <submittedName>
        <fullName evidence="1">Uncharacterized protein</fullName>
    </submittedName>
</protein>
<evidence type="ECO:0000313" key="1">
    <source>
        <dbReference type="EMBL" id="QJI02455.1"/>
    </source>
</evidence>
<accession>A0A6M3XWV0</accession>